<dbReference type="GO" id="GO:0008446">
    <property type="term" value="F:GDP-mannose 4,6-dehydratase activity"/>
    <property type="evidence" value="ECO:0007669"/>
    <property type="project" value="UniProtKB-EC"/>
</dbReference>
<reference evidence="8 9" key="1">
    <citation type="submission" date="2019-09" db="EMBL/GenBank/DDBJ databases">
        <authorList>
            <person name="Vacheron J."/>
            <person name="Dubost A."/>
            <person name="Prigent-Combaret C."/>
            <person name="Muller D."/>
        </authorList>
    </citation>
    <scope>NUCLEOTIDE SEQUENCE [LARGE SCALE GENOMIC DNA]</scope>
    <source>
        <strain evidence="8 9">JV497</strain>
    </source>
</reference>
<comment type="function">
    <text evidence="4">Catalyzes the conversion of GDP-D-mannose to GDP-4-dehydro-6-deoxy-D-mannose.</text>
</comment>
<dbReference type="Pfam" id="PF22640">
    <property type="entry name" value="ManC_GMP_beta-helix"/>
    <property type="match status" value="1"/>
</dbReference>
<dbReference type="SUPFAM" id="SSF51735">
    <property type="entry name" value="NAD(P)-binding Rossmann-fold domains"/>
    <property type="match status" value="1"/>
</dbReference>
<dbReference type="InterPro" id="IPR011051">
    <property type="entry name" value="RmlC_Cupin_sf"/>
</dbReference>
<dbReference type="PANTHER" id="PTHR46390:SF1">
    <property type="entry name" value="MANNOSE-1-PHOSPHATE GUANYLYLTRANSFERASE"/>
    <property type="match status" value="1"/>
</dbReference>
<dbReference type="CDD" id="cd02213">
    <property type="entry name" value="cupin_PMI_typeII_C"/>
    <property type="match status" value="1"/>
</dbReference>
<evidence type="ECO:0000256" key="2">
    <source>
        <dbReference type="ARBA" id="ARBA00001937"/>
    </source>
</evidence>
<dbReference type="EMBL" id="VWPC01000030">
    <property type="protein sequence ID" value="KAA5836767.1"/>
    <property type="molecule type" value="Genomic_DNA"/>
</dbReference>
<dbReference type="InterPro" id="IPR054566">
    <property type="entry name" value="ManC/GMP-like_b-helix"/>
</dbReference>
<feature type="domain" description="MannoseP isomerase/GMP-like beta-helix" evidence="7">
    <location>
        <begin position="163"/>
        <end position="217"/>
    </location>
</feature>
<gene>
    <name evidence="8" type="ORF">F2A38_28455</name>
</gene>
<dbReference type="InterPro" id="IPR014710">
    <property type="entry name" value="RmlC-like_jellyroll"/>
</dbReference>
<dbReference type="GO" id="GO:0009298">
    <property type="term" value="P:GDP-mannose biosynthetic process"/>
    <property type="evidence" value="ECO:0007669"/>
    <property type="project" value="TreeGrafter"/>
</dbReference>
<dbReference type="Pfam" id="PF16363">
    <property type="entry name" value="GDP_Man_Dehyd"/>
    <property type="match status" value="1"/>
</dbReference>
<dbReference type="InterPro" id="IPR051161">
    <property type="entry name" value="Mannose-6P_isomerase_type2"/>
</dbReference>
<dbReference type="InterPro" id="IPR001538">
    <property type="entry name" value="Man6P_isomerase-2_C"/>
</dbReference>
<dbReference type="FunFam" id="3.40.50.720:FF:000924">
    <property type="entry name" value="GDP-mannose 4,6 dehydratase"/>
    <property type="match status" value="1"/>
</dbReference>
<evidence type="ECO:0000259" key="7">
    <source>
        <dbReference type="Pfam" id="PF22640"/>
    </source>
</evidence>
<dbReference type="Proteomes" id="UP000323924">
    <property type="component" value="Unassembled WGS sequence"/>
</dbReference>
<organism evidence="8 9">
    <name type="scientific">Pseudomonas chlororaphis</name>
    <dbReference type="NCBI Taxonomy" id="587753"/>
    <lineage>
        <taxon>Bacteria</taxon>
        <taxon>Pseudomonadati</taxon>
        <taxon>Pseudomonadota</taxon>
        <taxon>Gammaproteobacteria</taxon>
        <taxon>Pseudomonadales</taxon>
        <taxon>Pseudomonadaceae</taxon>
        <taxon>Pseudomonas</taxon>
    </lineage>
</organism>
<sequence>MTKSALITGITGQDGAYLAKLLLDKGYQVHGLVARRSSDSRWRLREMGIEGEIRYLDGDMADACSVQRAVIKAAPDELYNLAAQSFVAASWDQPVTTGIVDGLGVTHLLEAIRQFSPHTRFYQASTSEMFGLIPTGFDWSDIGSWCAISALIDADAQDNRATGEALFIDSRGNFVQSEGRMIATVGVDNLIVVETADAILVAHADRAQDVRQVARQLKDRNHEAYRLHRTVNRPWGSYTVLEEGQGFKIKKIVVKPGATLSLQMHHHRSEHWVVVQGAARVTNNGESSHLLNSNESTFIAAGHKHRLANPGVIDLVIIEVQSGEYLGEDDIVRFEDQYGRTA</sequence>
<proteinExistence type="predicted"/>
<dbReference type="Gene3D" id="2.60.120.10">
    <property type="entry name" value="Jelly Rolls"/>
    <property type="match status" value="1"/>
</dbReference>
<evidence type="ECO:0000313" key="9">
    <source>
        <dbReference type="Proteomes" id="UP000323924"/>
    </source>
</evidence>
<comment type="caution">
    <text evidence="8">The sequence shown here is derived from an EMBL/GenBank/DDBJ whole genome shotgun (WGS) entry which is preliminary data.</text>
</comment>
<accession>A0AB34BXU8</accession>
<name>A0AB34BXU8_9PSED</name>
<dbReference type="Gene3D" id="3.40.50.720">
    <property type="entry name" value="NAD(P)-binding Rossmann-like Domain"/>
    <property type="match status" value="1"/>
</dbReference>
<evidence type="ECO:0000256" key="1">
    <source>
        <dbReference type="ARBA" id="ARBA00000188"/>
    </source>
</evidence>
<dbReference type="GO" id="GO:0005976">
    <property type="term" value="P:polysaccharide metabolic process"/>
    <property type="evidence" value="ECO:0007669"/>
    <property type="project" value="InterPro"/>
</dbReference>
<comment type="cofactor">
    <cofactor evidence="2">
        <name>NADP(+)</name>
        <dbReference type="ChEBI" id="CHEBI:58349"/>
    </cofactor>
</comment>
<evidence type="ECO:0000259" key="6">
    <source>
        <dbReference type="Pfam" id="PF16363"/>
    </source>
</evidence>
<dbReference type="Pfam" id="PF01050">
    <property type="entry name" value="MannoseP_isomer"/>
    <property type="match status" value="1"/>
</dbReference>
<dbReference type="FunFam" id="2.60.120.10:FF:000032">
    <property type="entry name" value="Mannose-1-phosphate guanylyltransferase/mannose-6-phosphate isomerase"/>
    <property type="match status" value="1"/>
</dbReference>
<dbReference type="GO" id="GO:0004475">
    <property type="term" value="F:mannose-1-phosphate guanylyltransferase (GTP) activity"/>
    <property type="evidence" value="ECO:0007669"/>
    <property type="project" value="TreeGrafter"/>
</dbReference>
<evidence type="ECO:0000256" key="3">
    <source>
        <dbReference type="ARBA" id="ARBA00023239"/>
    </source>
</evidence>
<dbReference type="InterPro" id="IPR036291">
    <property type="entry name" value="NAD(P)-bd_dom_sf"/>
</dbReference>
<protein>
    <submittedName>
        <fullName evidence="8">NAD-dependent epimerase/dehydratase family protein</fullName>
    </submittedName>
</protein>
<feature type="domain" description="Mannose-6-phosphate isomerase type II C-terminal" evidence="5">
    <location>
        <begin position="221"/>
        <end position="336"/>
    </location>
</feature>
<dbReference type="AlphaFoldDB" id="A0AB34BXU8"/>
<dbReference type="InterPro" id="IPR016040">
    <property type="entry name" value="NAD(P)-bd_dom"/>
</dbReference>
<evidence type="ECO:0000313" key="8">
    <source>
        <dbReference type="EMBL" id="KAA5836767.1"/>
    </source>
</evidence>
<feature type="domain" description="NAD(P)-binding" evidence="6">
    <location>
        <begin position="6"/>
        <end position="133"/>
    </location>
</feature>
<evidence type="ECO:0000256" key="4">
    <source>
        <dbReference type="ARBA" id="ARBA00059383"/>
    </source>
</evidence>
<keyword evidence="3" id="KW-0456">Lyase</keyword>
<evidence type="ECO:0000259" key="5">
    <source>
        <dbReference type="Pfam" id="PF01050"/>
    </source>
</evidence>
<dbReference type="PANTHER" id="PTHR46390">
    <property type="entry name" value="MANNOSE-1-PHOSPHATE GUANYLYLTRANSFERASE"/>
    <property type="match status" value="1"/>
</dbReference>
<comment type="catalytic activity">
    <reaction evidence="1">
        <text>GDP-alpha-D-mannose = GDP-4-dehydro-alpha-D-rhamnose + H2O</text>
        <dbReference type="Rhea" id="RHEA:23820"/>
        <dbReference type="ChEBI" id="CHEBI:15377"/>
        <dbReference type="ChEBI" id="CHEBI:57527"/>
        <dbReference type="ChEBI" id="CHEBI:57964"/>
        <dbReference type="EC" id="4.2.1.47"/>
    </reaction>
</comment>
<dbReference type="SUPFAM" id="SSF51182">
    <property type="entry name" value="RmlC-like cupins"/>
    <property type="match status" value="1"/>
</dbReference>